<dbReference type="Proteomes" id="UP000594261">
    <property type="component" value="Chromosome 10"/>
</dbReference>
<sequence>MVQITSDGVTPLTMSLAVAAKQTGGLLICIGHEDLIEKSKGLFMKNSLENVIKFIYGNPCEVIKQYKNIDFAVIDCKFQDYLKIFKTINLNPIGSTMVVNNFHHRKDGISFAEVVEGKNFGVKSVTLPIGEGMHFTRIGSTSKREINRRYKRFHVTYEN</sequence>
<accession>A0A7N2MSG7</accession>
<protein>
    <submittedName>
        <fullName evidence="1">Uncharacterized protein</fullName>
    </submittedName>
</protein>
<dbReference type="Gramene" id="QL10p051796:mrna">
    <property type="protein sequence ID" value="QL10p051796:mrna:CDS:2"/>
    <property type="gene ID" value="QL10p051796"/>
</dbReference>
<dbReference type="InterPro" id="IPR009902">
    <property type="entry name" value="DUF1442"/>
</dbReference>
<reference evidence="1 2" key="1">
    <citation type="journal article" date="2016" name="G3 (Bethesda)">
        <title>First Draft Assembly and Annotation of the Genome of a California Endemic Oak Quercus lobata Nee (Fagaceae).</title>
        <authorList>
            <person name="Sork V.L."/>
            <person name="Fitz-Gibbon S.T."/>
            <person name="Puiu D."/>
            <person name="Crepeau M."/>
            <person name="Gugger P.F."/>
            <person name="Sherman R."/>
            <person name="Stevens K."/>
            <person name="Langley C.H."/>
            <person name="Pellegrini M."/>
            <person name="Salzberg S.L."/>
        </authorList>
    </citation>
    <scope>NUCLEOTIDE SEQUENCE [LARGE SCALE GENOMIC DNA]</scope>
    <source>
        <strain evidence="1 2">cv. SW786</strain>
    </source>
</reference>
<dbReference type="PANTHER" id="PTHR33593:SF16">
    <property type="entry name" value="OS08G0110600 PROTEIN"/>
    <property type="match status" value="1"/>
</dbReference>
<dbReference type="OMA" id="ICIGHED"/>
<dbReference type="EMBL" id="LRBV02000010">
    <property type="status" value="NOT_ANNOTATED_CDS"/>
    <property type="molecule type" value="Genomic_DNA"/>
</dbReference>
<dbReference type="EnsemblPlants" id="QL10p051796:mrna">
    <property type="protein sequence ID" value="QL10p051796:mrna:CDS:2"/>
    <property type="gene ID" value="QL10p051796"/>
</dbReference>
<organism evidence="1 2">
    <name type="scientific">Quercus lobata</name>
    <name type="common">Valley oak</name>
    <dbReference type="NCBI Taxonomy" id="97700"/>
    <lineage>
        <taxon>Eukaryota</taxon>
        <taxon>Viridiplantae</taxon>
        <taxon>Streptophyta</taxon>
        <taxon>Embryophyta</taxon>
        <taxon>Tracheophyta</taxon>
        <taxon>Spermatophyta</taxon>
        <taxon>Magnoliopsida</taxon>
        <taxon>eudicotyledons</taxon>
        <taxon>Gunneridae</taxon>
        <taxon>Pentapetalae</taxon>
        <taxon>rosids</taxon>
        <taxon>fabids</taxon>
        <taxon>Fagales</taxon>
        <taxon>Fagaceae</taxon>
        <taxon>Quercus</taxon>
    </lineage>
</organism>
<reference evidence="1" key="2">
    <citation type="submission" date="2021-01" db="UniProtKB">
        <authorList>
            <consortium name="EnsemblPlants"/>
        </authorList>
    </citation>
    <scope>IDENTIFICATION</scope>
</reference>
<proteinExistence type="predicted"/>
<dbReference type="AlphaFoldDB" id="A0A7N2MSG7"/>
<dbReference type="InterPro" id="IPR029063">
    <property type="entry name" value="SAM-dependent_MTases_sf"/>
</dbReference>
<dbReference type="PANTHER" id="PTHR33593">
    <property type="entry name" value="DUF1442 FAMILY PROTEIN"/>
    <property type="match status" value="1"/>
</dbReference>
<name>A0A7N2MSG7_QUELO</name>
<evidence type="ECO:0000313" key="1">
    <source>
        <dbReference type="EnsemblPlants" id="QL10p051796:mrna:CDS:2"/>
    </source>
</evidence>
<dbReference type="Pfam" id="PF07279">
    <property type="entry name" value="DUF1442"/>
    <property type="match status" value="1"/>
</dbReference>
<evidence type="ECO:0000313" key="2">
    <source>
        <dbReference type="Proteomes" id="UP000594261"/>
    </source>
</evidence>
<keyword evidence="2" id="KW-1185">Reference proteome</keyword>
<dbReference type="InParanoid" id="A0A7N2MSG7"/>
<dbReference type="Gene3D" id="3.40.50.150">
    <property type="entry name" value="Vaccinia Virus protein VP39"/>
    <property type="match status" value="1"/>
</dbReference>